<dbReference type="AlphaFoldDB" id="A0A660LB82"/>
<evidence type="ECO:0000256" key="1">
    <source>
        <dbReference type="SAM" id="SignalP"/>
    </source>
</evidence>
<dbReference type="InterPro" id="IPR015943">
    <property type="entry name" value="WD40/YVTN_repeat-like_dom_sf"/>
</dbReference>
<sequence>MRRSALPVCLLLVGCGASSAGEAVRTAPPVPVPVPVPKLVLDLGFSGGQALAVLSDAPCEVRPVQDPIIDAPPVDPTCEVVGAALRPGHRAVASFRAGRRGIRLAVGTRRIKIPDSALDEPRAFWSPDARRLIVESEGWRGGVVFSAATGRRLRTITSGTGYLGRQPFSPDGKRVVTGDKRGLVITAVADGRRKRVALPAGAERPSWSPVGERVAAASGRVVAWADLTSGAVRTAPVVALEVAWSPDGRAIATYGYRADGQWAVSVIDADSGTVTEVHRFPEGAERGELAWAPDGSRLAFQVAEPL</sequence>
<organism evidence="2 3">
    <name type="scientific">Solirubrobacter pauli</name>
    <dbReference type="NCBI Taxonomy" id="166793"/>
    <lineage>
        <taxon>Bacteria</taxon>
        <taxon>Bacillati</taxon>
        <taxon>Actinomycetota</taxon>
        <taxon>Thermoleophilia</taxon>
        <taxon>Solirubrobacterales</taxon>
        <taxon>Solirubrobacteraceae</taxon>
        <taxon>Solirubrobacter</taxon>
    </lineage>
</organism>
<dbReference type="PROSITE" id="PS51257">
    <property type="entry name" value="PROKAR_LIPOPROTEIN"/>
    <property type="match status" value="1"/>
</dbReference>
<accession>A0A660LB82</accession>
<comment type="caution">
    <text evidence="2">The sequence shown here is derived from an EMBL/GenBank/DDBJ whole genome shotgun (WGS) entry which is preliminary data.</text>
</comment>
<evidence type="ECO:0008006" key="4">
    <source>
        <dbReference type="Google" id="ProtNLM"/>
    </source>
</evidence>
<reference evidence="2 3" key="1">
    <citation type="submission" date="2018-10" db="EMBL/GenBank/DDBJ databases">
        <title>Genomic Encyclopedia of Archaeal and Bacterial Type Strains, Phase II (KMG-II): from individual species to whole genera.</title>
        <authorList>
            <person name="Goeker M."/>
        </authorList>
    </citation>
    <scope>NUCLEOTIDE SEQUENCE [LARGE SCALE GENOMIC DNA]</scope>
    <source>
        <strain evidence="2 3">DSM 14954</strain>
    </source>
</reference>
<protein>
    <recommendedName>
        <fullName evidence="4">WD40 repeat protein</fullName>
    </recommendedName>
</protein>
<dbReference type="Proteomes" id="UP000278962">
    <property type="component" value="Unassembled WGS sequence"/>
</dbReference>
<dbReference type="Gene3D" id="2.130.10.10">
    <property type="entry name" value="YVTN repeat-like/Quinoprotein amine dehydrogenase"/>
    <property type="match status" value="1"/>
</dbReference>
<feature type="signal peptide" evidence="1">
    <location>
        <begin position="1"/>
        <end position="20"/>
    </location>
</feature>
<name>A0A660LB82_9ACTN</name>
<feature type="chain" id="PRO_5038392678" description="WD40 repeat protein" evidence="1">
    <location>
        <begin position="21"/>
        <end position="306"/>
    </location>
</feature>
<evidence type="ECO:0000313" key="3">
    <source>
        <dbReference type="Proteomes" id="UP000278962"/>
    </source>
</evidence>
<keyword evidence="1" id="KW-0732">Signal</keyword>
<evidence type="ECO:0000313" key="2">
    <source>
        <dbReference type="EMBL" id="RKQ91170.1"/>
    </source>
</evidence>
<proteinExistence type="predicted"/>
<dbReference type="EMBL" id="RBIL01000001">
    <property type="protein sequence ID" value="RKQ91170.1"/>
    <property type="molecule type" value="Genomic_DNA"/>
</dbReference>
<dbReference type="OrthoDB" id="262125at2"/>
<dbReference type="SUPFAM" id="SSF82171">
    <property type="entry name" value="DPP6 N-terminal domain-like"/>
    <property type="match status" value="1"/>
</dbReference>
<gene>
    <name evidence="2" type="ORF">C8N24_0990</name>
</gene>
<keyword evidence="3" id="KW-1185">Reference proteome</keyword>
<dbReference type="RefSeq" id="WP_121248558.1">
    <property type="nucleotide sequence ID" value="NZ_RBIL01000001.1"/>
</dbReference>